<dbReference type="Proteomes" id="UP001319200">
    <property type="component" value="Unassembled WGS sequence"/>
</dbReference>
<evidence type="ECO:0000259" key="4">
    <source>
        <dbReference type="Pfam" id="PF07660"/>
    </source>
</evidence>
<evidence type="ECO:0000256" key="2">
    <source>
        <dbReference type="ARBA" id="ARBA00023136"/>
    </source>
</evidence>
<keyword evidence="2" id="KW-0472">Membrane</keyword>
<accession>A0AAP2DK83</accession>
<evidence type="ECO:0000313" key="6">
    <source>
        <dbReference type="Proteomes" id="UP001319200"/>
    </source>
</evidence>
<dbReference type="GO" id="GO:0019867">
    <property type="term" value="C:outer membrane"/>
    <property type="evidence" value="ECO:0007669"/>
    <property type="project" value="InterPro"/>
</dbReference>
<evidence type="ECO:0000256" key="3">
    <source>
        <dbReference type="ARBA" id="ARBA00023237"/>
    </source>
</evidence>
<proteinExistence type="predicted"/>
<keyword evidence="1" id="KW-0813">Transport</keyword>
<reference evidence="5 6" key="1">
    <citation type="submission" date="2021-05" db="EMBL/GenBank/DDBJ databases">
        <title>A Polyphasic approach of four new species of the genus Ohtaekwangia: Ohtaekwangia histidinii sp. nov., Ohtaekwangia cretensis sp. nov., Ohtaekwangia indiensis sp. nov., Ohtaekwangia reichenbachii sp. nov. from diverse environment.</title>
        <authorList>
            <person name="Octaviana S."/>
        </authorList>
    </citation>
    <scope>NUCLEOTIDE SEQUENCE [LARGE SCALE GENOMIC DNA]</scope>
    <source>
        <strain evidence="5 6">PWU4</strain>
    </source>
</reference>
<name>A0AAP2DK83_9BACT</name>
<dbReference type="EMBL" id="JAHESF010000010">
    <property type="protein sequence ID" value="MBT1697616.1"/>
    <property type="molecule type" value="Genomic_DNA"/>
</dbReference>
<comment type="caution">
    <text evidence="5">The sequence shown here is derived from an EMBL/GenBank/DDBJ whole genome shotgun (WGS) entry which is preliminary data.</text>
</comment>
<dbReference type="Gene3D" id="3.55.50.30">
    <property type="match status" value="1"/>
</dbReference>
<sequence>MTQSLSWEEKVVRKLTITVSCLLISSFVLGQALTPSPDKKITLQQGVMRFDDLINKLSEVTGLNFIYSSNKIETGKKVSASFRNHSLEEVFVMLGKQMNLTFKRRDSYVIILRNATPKVAASRPKPVEQPSAPEKIEPAPDIDERHIVAFASPSLKLTEDPGELLSREYFKERLHHYFDTGLLAKVPMRELRKINVNNSHRGWFFSLGLAVNNYSAGPEMQLGVRSLYVTLGRRFLKEGTMTAYGLGSSFLLSHNFSLNPSYTYGVLRQDERNIISQKGILFGSRMKVGEHQLKLMLQYAVDEKISVRVGPTFSHLVMRRLDYFAQSIELATMASPAQAGQTTTRFDYYYQVEPSQPSGVRMLAIYTENTYSRIGWEAGVALRLNFSQRK</sequence>
<keyword evidence="6" id="KW-1185">Reference proteome</keyword>
<gene>
    <name evidence="5" type="ORF">KK083_12060</name>
</gene>
<protein>
    <submittedName>
        <fullName evidence="5">STN domain-containing protein</fullName>
    </submittedName>
</protein>
<organism evidence="5 6">
    <name type="scientific">Chryseosolibacter histidini</name>
    <dbReference type="NCBI Taxonomy" id="2782349"/>
    <lineage>
        <taxon>Bacteria</taxon>
        <taxon>Pseudomonadati</taxon>
        <taxon>Bacteroidota</taxon>
        <taxon>Cytophagia</taxon>
        <taxon>Cytophagales</taxon>
        <taxon>Chryseotaleaceae</taxon>
        <taxon>Chryseosolibacter</taxon>
    </lineage>
</organism>
<dbReference type="InterPro" id="IPR011662">
    <property type="entry name" value="Secretin/TonB_short_N"/>
</dbReference>
<keyword evidence="3" id="KW-0998">Cell outer membrane</keyword>
<dbReference type="Pfam" id="PF07660">
    <property type="entry name" value="STN"/>
    <property type="match status" value="1"/>
</dbReference>
<feature type="domain" description="Secretin/TonB short N-terminal" evidence="4">
    <location>
        <begin position="63"/>
        <end position="111"/>
    </location>
</feature>
<dbReference type="AlphaFoldDB" id="A0AAP2DK83"/>
<dbReference type="RefSeq" id="WP_254163488.1">
    <property type="nucleotide sequence ID" value="NZ_JAHESF010000010.1"/>
</dbReference>
<evidence type="ECO:0000256" key="1">
    <source>
        <dbReference type="ARBA" id="ARBA00022448"/>
    </source>
</evidence>
<evidence type="ECO:0000313" key="5">
    <source>
        <dbReference type="EMBL" id="MBT1697616.1"/>
    </source>
</evidence>